<dbReference type="Proteomes" id="UP001500359">
    <property type="component" value="Unassembled WGS sequence"/>
</dbReference>
<evidence type="ECO:0000259" key="2">
    <source>
        <dbReference type="Pfam" id="PF00534"/>
    </source>
</evidence>
<dbReference type="Gene3D" id="3.40.50.2000">
    <property type="entry name" value="Glycogen Phosphorylase B"/>
    <property type="match status" value="2"/>
</dbReference>
<keyword evidence="4" id="KW-1185">Reference proteome</keyword>
<dbReference type="Pfam" id="PF00534">
    <property type="entry name" value="Glycos_transf_1"/>
    <property type="match status" value="1"/>
</dbReference>
<dbReference type="RefSeq" id="WP_343859489.1">
    <property type="nucleotide sequence ID" value="NZ_BAAAFD010000005.1"/>
</dbReference>
<dbReference type="EMBL" id="BAAAFD010000005">
    <property type="protein sequence ID" value="GAA0856840.1"/>
    <property type="molecule type" value="Genomic_DNA"/>
</dbReference>
<accession>A0ABN1LKA5</accession>
<reference evidence="3 4" key="1">
    <citation type="journal article" date="2019" name="Int. J. Syst. Evol. Microbiol.">
        <title>The Global Catalogue of Microorganisms (GCM) 10K type strain sequencing project: providing services to taxonomists for standard genome sequencing and annotation.</title>
        <authorList>
            <consortium name="The Broad Institute Genomics Platform"/>
            <consortium name="The Broad Institute Genome Sequencing Center for Infectious Disease"/>
            <person name="Wu L."/>
            <person name="Ma J."/>
        </authorList>
    </citation>
    <scope>NUCLEOTIDE SEQUENCE [LARGE SCALE GENOMIC DNA]</scope>
    <source>
        <strain evidence="3 4">JCM 15896</strain>
    </source>
</reference>
<evidence type="ECO:0000313" key="4">
    <source>
        <dbReference type="Proteomes" id="UP001500359"/>
    </source>
</evidence>
<sequence>MFTKLPSLVIFCPLPPKPNGIADYLAEQLSYFVKKGHICVVIDNLAPDPTNIPASVMVLRLEQYKAQSEQLKSIPHMYHVGNNPDTLYMLPVLLNRPGIVIVHDLNLHYLIDMTNLSYGDKKAYQMALFNQYGSTGYAIGQQMIQYGWKGKHMPEQLLMNESIIDAASEIIVHSQYSANFIGALAHPNVTVIPHHLSPEIRQHQTKLKMNYRGQLGLPGNKVVITSMGFIAKAKQIKAVLASLSELKTTGQDFVYVLAGQCKQHEYDVFQDIADYGLQDEVVVTGFLSNQDFFKYLIASDFIVNLRYPTGGESSGTLTRALGLGLACLVVDIGPFAEIPDDCAVKLAYDDDFQANLTAALAEMIEQPSKRVQIGLNARHWVERTHDITVTTKAYFEVVEREQARLKQADMAHEHNVTKSEAVDANFVCLRYPTEQQAIDFQSQQWMNIEGSPGLHWWKSRYLPLSDNRKLLVLADKNEQGVSQVAQQLFGYYEAKIETQPTTILTQNKASEGLSRFNRFKVLLPAGAIEYDPVAVFANLNRLLNVGAIGCVTVVWDGNQIHPEVDMSREALLTYWQAAGFSVERYQTGEADIDLSLSQSAAAYSQEWAFALVKRSNMVNLTPQPYYNGLLSNLAYVGGSLITKLETEL</sequence>
<comment type="caution">
    <text evidence="3">The sequence shown here is derived from an EMBL/GenBank/DDBJ whole genome shotgun (WGS) entry which is preliminary data.</text>
</comment>
<feature type="domain" description="Glycosyl transferase family 1" evidence="2">
    <location>
        <begin position="211"/>
        <end position="380"/>
    </location>
</feature>
<name>A0ABN1LKA5_9ALTE</name>
<evidence type="ECO:0000256" key="1">
    <source>
        <dbReference type="ARBA" id="ARBA00022679"/>
    </source>
</evidence>
<proteinExistence type="predicted"/>
<gene>
    <name evidence="3" type="ORF">GCM10009114_20260</name>
</gene>
<evidence type="ECO:0000313" key="3">
    <source>
        <dbReference type="EMBL" id="GAA0856840.1"/>
    </source>
</evidence>
<dbReference type="PANTHER" id="PTHR46401">
    <property type="entry name" value="GLYCOSYLTRANSFERASE WBBK-RELATED"/>
    <property type="match status" value="1"/>
</dbReference>
<protein>
    <recommendedName>
        <fullName evidence="2">Glycosyl transferase family 1 domain-containing protein</fullName>
    </recommendedName>
</protein>
<dbReference type="SUPFAM" id="SSF53756">
    <property type="entry name" value="UDP-Glycosyltransferase/glycogen phosphorylase"/>
    <property type="match status" value="1"/>
</dbReference>
<organism evidence="3 4">
    <name type="scientific">Aliiglaciecola litoralis</name>
    <dbReference type="NCBI Taxonomy" id="582857"/>
    <lineage>
        <taxon>Bacteria</taxon>
        <taxon>Pseudomonadati</taxon>
        <taxon>Pseudomonadota</taxon>
        <taxon>Gammaproteobacteria</taxon>
        <taxon>Alteromonadales</taxon>
        <taxon>Alteromonadaceae</taxon>
        <taxon>Aliiglaciecola</taxon>
    </lineage>
</organism>
<dbReference type="PANTHER" id="PTHR46401:SF2">
    <property type="entry name" value="GLYCOSYLTRANSFERASE WBBK-RELATED"/>
    <property type="match status" value="1"/>
</dbReference>
<keyword evidence="1" id="KW-0808">Transferase</keyword>
<dbReference type="InterPro" id="IPR001296">
    <property type="entry name" value="Glyco_trans_1"/>
</dbReference>